<feature type="non-terminal residue" evidence="1">
    <location>
        <position position="1"/>
    </location>
</feature>
<protein>
    <submittedName>
        <fullName evidence="1">Uncharacterized protein</fullName>
    </submittedName>
</protein>
<organism evidence="1 2">
    <name type="scientific">Iphiclides podalirius</name>
    <name type="common">scarce swallowtail</name>
    <dbReference type="NCBI Taxonomy" id="110791"/>
    <lineage>
        <taxon>Eukaryota</taxon>
        <taxon>Metazoa</taxon>
        <taxon>Ecdysozoa</taxon>
        <taxon>Arthropoda</taxon>
        <taxon>Hexapoda</taxon>
        <taxon>Insecta</taxon>
        <taxon>Pterygota</taxon>
        <taxon>Neoptera</taxon>
        <taxon>Endopterygota</taxon>
        <taxon>Lepidoptera</taxon>
        <taxon>Glossata</taxon>
        <taxon>Ditrysia</taxon>
        <taxon>Papilionoidea</taxon>
        <taxon>Papilionidae</taxon>
        <taxon>Papilioninae</taxon>
        <taxon>Iphiclides</taxon>
    </lineage>
</organism>
<evidence type="ECO:0000313" key="2">
    <source>
        <dbReference type="Proteomes" id="UP000837857"/>
    </source>
</evidence>
<dbReference type="Proteomes" id="UP000837857">
    <property type="component" value="Chromosome 13"/>
</dbReference>
<dbReference type="EMBL" id="OW152825">
    <property type="protein sequence ID" value="CAH2041730.1"/>
    <property type="molecule type" value="Genomic_DNA"/>
</dbReference>
<sequence>MPLQKLAACARCGAVGIIIKLSGRVRIPNCGVSTPFLLRSFEQVTRDGLQIATSIEYSVECAKRDEEPAICVTGLYIICPTPVQRPS</sequence>
<name>A0ABN8HYR1_9NEOP</name>
<proteinExistence type="predicted"/>
<gene>
    <name evidence="1" type="ORF">IPOD504_LOCUS3370</name>
</gene>
<evidence type="ECO:0000313" key="1">
    <source>
        <dbReference type="EMBL" id="CAH2041730.1"/>
    </source>
</evidence>
<reference evidence="1" key="1">
    <citation type="submission" date="2022-03" db="EMBL/GenBank/DDBJ databases">
        <authorList>
            <person name="Martin H S."/>
        </authorList>
    </citation>
    <scope>NUCLEOTIDE SEQUENCE</scope>
</reference>
<accession>A0ABN8HYR1</accession>
<keyword evidence="2" id="KW-1185">Reference proteome</keyword>